<dbReference type="RefSeq" id="WP_142905618.1">
    <property type="nucleotide sequence ID" value="NZ_ML660097.1"/>
</dbReference>
<evidence type="ECO:0000256" key="10">
    <source>
        <dbReference type="ARBA" id="ARBA00054027"/>
    </source>
</evidence>
<comment type="cofactor">
    <cofactor evidence="1 14">
        <name>pyridoxal 5'-phosphate</name>
        <dbReference type="ChEBI" id="CHEBI:597326"/>
    </cofactor>
</comment>
<keyword evidence="6 15" id="KW-0456">Lyase</keyword>
<comment type="function">
    <text evidence="10">Involved in the biosynthesis of p-aminobenzoate (PABA), a precursor of tetrahydrofolate. Converts 4-amino-4-deoxychorismate into 4-aminobenzoate (PABA) and pyruvate.</text>
</comment>
<evidence type="ECO:0000256" key="4">
    <source>
        <dbReference type="ARBA" id="ARBA00022898"/>
    </source>
</evidence>
<dbReference type="EC" id="4.1.3.38" evidence="8 12"/>
<dbReference type="OrthoDB" id="9805628at2"/>
<evidence type="ECO:0000256" key="9">
    <source>
        <dbReference type="ARBA" id="ARBA00049529"/>
    </source>
</evidence>
<dbReference type="GO" id="GO:0008153">
    <property type="term" value="P:4-aminobenzoate biosynthetic process"/>
    <property type="evidence" value="ECO:0007669"/>
    <property type="project" value="UniProtKB-UniRule"/>
</dbReference>
<dbReference type="GO" id="GO:0005829">
    <property type="term" value="C:cytosol"/>
    <property type="evidence" value="ECO:0007669"/>
    <property type="project" value="TreeGrafter"/>
</dbReference>
<dbReference type="Pfam" id="PF01063">
    <property type="entry name" value="Aminotran_4"/>
    <property type="match status" value="1"/>
</dbReference>
<dbReference type="PROSITE" id="PS00770">
    <property type="entry name" value="AA_TRANSFER_CLASS_4"/>
    <property type="match status" value="1"/>
</dbReference>
<dbReference type="GO" id="GO:0008696">
    <property type="term" value="F:4-amino-4-deoxychorismate lyase activity"/>
    <property type="evidence" value="ECO:0007669"/>
    <property type="project" value="UniProtKB-UniRule"/>
</dbReference>
<accession>A0A545T8F8</accession>
<evidence type="ECO:0000256" key="2">
    <source>
        <dbReference type="ARBA" id="ARBA00009320"/>
    </source>
</evidence>
<keyword evidence="4 14" id="KW-0663">Pyridoxal phosphate</keyword>
<evidence type="ECO:0000256" key="8">
    <source>
        <dbReference type="ARBA" id="ARBA00035676"/>
    </source>
</evidence>
<organism evidence="15 16">
    <name type="scientific">Exilibacterium tricleocarpae</name>
    <dbReference type="NCBI Taxonomy" id="2591008"/>
    <lineage>
        <taxon>Bacteria</taxon>
        <taxon>Pseudomonadati</taxon>
        <taxon>Pseudomonadota</taxon>
        <taxon>Gammaproteobacteria</taxon>
        <taxon>Cellvibrionales</taxon>
        <taxon>Cellvibrionaceae</taxon>
        <taxon>Exilibacterium</taxon>
    </lineage>
</organism>
<dbReference type="AlphaFoldDB" id="A0A545T8F8"/>
<dbReference type="InterPro" id="IPR043131">
    <property type="entry name" value="BCAT-like_N"/>
</dbReference>
<name>A0A545T8F8_9GAMM</name>
<dbReference type="NCBIfam" id="TIGR03461">
    <property type="entry name" value="pabC_Proteo"/>
    <property type="match status" value="1"/>
</dbReference>
<evidence type="ECO:0000313" key="16">
    <source>
        <dbReference type="Proteomes" id="UP000319732"/>
    </source>
</evidence>
<dbReference type="PANTHER" id="PTHR42743">
    <property type="entry name" value="AMINO-ACID AMINOTRANSFERASE"/>
    <property type="match status" value="1"/>
</dbReference>
<reference evidence="15 16" key="1">
    <citation type="submission" date="2019-06" db="EMBL/GenBank/DDBJ databases">
        <title>Whole genome sequence for Cellvibrionaceae sp. R142.</title>
        <authorList>
            <person name="Wang G."/>
        </authorList>
    </citation>
    <scope>NUCLEOTIDE SEQUENCE [LARGE SCALE GENOMIC DNA]</scope>
    <source>
        <strain evidence="15 16">R142</strain>
    </source>
</reference>
<comment type="pathway">
    <text evidence="7">Cofactor biosynthesis; tetrahydrofolate biosynthesis; 4-aminobenzoate from chorismate: step 2/2.</text>
</comment>
<evidence type="ECO:0000256" key="7">
    <source>
        <dbReference type="ARBA" id="ARBA00035633"/>
    </source>
</evidence>
<sequence length="290" mass="31358">MSAFAPVFLVNGRPGATLSPLDRGFAYGDGVFETLILDGGTLPLWDYHQQRLLAGCECLGIPLPLSTLTAHKDQLLALAARHAVDTGVAKLVVTRGEGGRGYATPAEPTPTIVAGLYPPPAYPVSHCRTGVQVRVCNQRLGTNPALAGLKHLNRLENVLARREWTDTAIAEGLLLDQNGQVIEATASNVFIVKDAALITPRLDQCGVAGVARRIIMEVLVARLTPPVSPVQEARLSLEMLRDADEIFLCNSVNGIWPVLAVEQWHYPRGPVTAALQQCFETYLDERRALS</sequence>
<dbReference type="SUPFAM" id="SSF56752">
    <property type="entry name" value="D-aminoacid aminotransferase-like PLP-dependent enzymes"/>
    <property type="match status" value="1"/>
</dbReference>
<keyword evidence="16" id="KW-1185">Reference proteome</keyword>
<dbReference type="InterPro" id="IPR043132">
    <property type="entry name" value="BCAT-like_C"/>
</dbReference>
<dbReference type="InterPro" id="IPR018300">
    <property type="entry name" value="Aminotrans_IV_CS"/>
</dbReference>
<evidence type="ECO:0000256" key="11">
    <source>
        <dbReference type="ARBA" id="ARBA00069174"/>
    </source>
</evidence>
<proteinExistence type="inferred from homology"/>
<dbReference type="FunFam" id="3.20.10.10:FF:000002">
    <property type="entry name" value="D-alanine aminotransferase"/>
    <property type="match status" value="1"/>
</dbReference>
<evidence type="ECO:0000256" key="6">
    <source>
        <dbReference type="ARBA" id="ARBA00023239"/>
    </source>
</evidence>
<dbReference type="Proteomes" id="UP000319732">
    <property type="component" value="Unassembled WGS sequence"/>
</dbReference>
<evidence type="ECO:0000256" key="5">
    <source>
        <dbReference type="ARBA" id="ARBA00022909"/>
    </source>
</evidence>
<evidence type="ECO:0000256" key="3">
    <source>
        <dbReference type="ARBA" id="ARBA00011738"/>
    </source>
</evidence>
<dbReference type="GO" id="GO:0030170">
    <property type="term" value="F:pyridoxal phosphate binding"/>
    <property type="evidence" value="ECO:0007669"/>
    <property type="project" value="InterPro"/>
</dbReference>
<dbReference type="InterPro" id="IPR050571">
    <property type="entry name" value="Class-IV_PLP-Dep_Aminotrnsfr"/>
</dbReference>
<evidence type="ECO:0000256" key="14">
    <source>
        <dbReference type="RuleBase" id="RU004516"/>
    </source>
</evidence>
<dbReference type="NCBIfam" id="NF004761">
    <property type="entry name" value="PRK06092.1"/>
    <property type="match status" value="1"/>
</dbReference>
<dbReference type="InterPro" id="IPR017824">
    <property type="entry name" value="Aminodeoxychorismate_lyase_IV"/>
</dbReference>
<dbReference type="InterPro" id="IPR001544">
    <property type="entry name" value="Aminotrans_IV"/>
</dbReference>
<dbReference type="PANTHER" id="PTHR42743:SF2">
    <property type="entry name" value="AMINODEOXYCHORISMATE LYASE"/>
    <property type="match status" value="1"/>
</dbReference>
<protein>
    <recommendedName>
        <fullName evidence="11 12">Aminodeoxychorismate lyase</fullName>
        <ecNumber evidence="8 12">4.1.3.38</ecNumber>
    </recommendedName>
</protein>
<dbReference type="InterPro" id="IPR036038">
    <property type="entry name" value="Aminotransferase-like"/>
</dbReference>
<dbReference type="CDD" id="cd01559">
    <property type="entry name" value="ADCL_like"/>
    <property type="match status" value="1"/>
</dbReference>
<evidence type="ECO:0000256" key="13">
    <source>
        <dbReference type="RuleBase" id="RU004106"/>
    </source>
</evidence>
<comment type="caution">
    <text evidence="15">The sequence shown here is derived from an EMBL/GenBank/DDBJ whole genome shotgun (WGS) entry which is preliminary data.</text>
</comment>
<evidence type="ECO:0000256" key="12">
    <source>
        <dbReference type="NCBIfam" id="TIGR03461"/>
    </source>
</evidence>
<comment type="catalytic activity">
    <reaction evidence="9">
        <text>4-amino-4-deoxychorismate = 4-aminobenzoate + pyruvate + H(+)</text>
        <dbReference type="Rhea" id="RHEA:16201"/>
        <dbReference type="ChEBI" id="CHEBI:15361"/>
        <dbReference type="ChEBI" id="CHEBI:15378"/>
        <dbReference type="ChEBI" id="CHEBI:17836"/>
        <dbReference type="ChEBI" id="CHEBI:58406"/>
        <dbReference type="EC" id="4.1.3.38"/>
    </reaction>
</comment>
<dbReference type="EMBL" id="VHSG01000018">
    <property type="protein sequence ID" value="TQV73489.1"/>
    <property type="molecule type" value="Genomic_DNA"/>
</dbReference>
<dbReference type="Gene3D" id="3.20.10.10">
    <property type="entry name" value="D-amino Acid Aminotransferase, subunit A, domain 2"/>
    <property type="match status" value="1"/>
</dbReference>
<keyword evidence="5" id="KW-0289">Folate biosynthesis</keyword>
<evidence type="ECO:0000313" key="15">
    <source>
        <dbReference type="EMBL" id="TQV73489.1"/>
    </source>
</evidence>
<dbReference type="GO" id="GO:0046656">
    <property type="term" value="P:folic acid biosynthetic process"/>
    <property type="evidence" value="ECO:0007669"/>
    <property type="project" value="UniProtKB-KW"/>
</dbReference>
<comment type="similarity">
    <text evidence="2 13">Belongs to the class-IV pyridoxal-phosphate-dependent aminotransferase family.</text>
</comment>
<comment type="subunit">
    <text evidence="3">Homodimer.</text>
</comment>
<gene>
    <name evidence="15" type="primary">pabC</name>
    <name evidence="15" type="ORF">FKG94_17475</name>
</gene>
<evidence type="ECO:0000256" key="1">
    <source>
        <dbReference type="ARBA" id="ARBA00001933"/>
    </source>
</evidence>
<dbReference type="Gene3D" id="3.30.470.10">
    <property type="match status" value="1"/>
</dbReference>